<evidence type="ECO:0000313" key="2">
    <source>
        <dbReference type="EnsemblFungi" id="FOXG_14408P0"/>
    </source>
</evidence>
<dbReference type="Proteomes" id="UP000002489">
    <property type="component" value="Unassembled WGS sequence"/>
</dbReference>
<name>A0A0D2YDM4_FUSOF</name>
<proteinExistence type="predicted"/>
<sequence length="124" mass="13195">MATMAPRMEDGDSSPREAAAIGSIMSEAVSIPRVQCLPPADYVAKPRSQSGANDSPNDKDGCHDGDVFCGQCNVGGTAEVEDEGWHSVDASDDRPVIPECEETQGKKESLEQSQVNIGNRRDMG</sequence>
<feature type="compositionally biased region" description="Basic and acidic residues" evidence="1">
    <location>
        <begin position="84"/>
        <end position="96"/>
    </location>
</feature>
<protein>
    <submittedName>
        <fullName evidence="2">Uncharacterized protein</fullName>
    </submittedName>
</protein>
<reference evidence="3" key="1">
    <citation type="journal article" date="2012" name="Mol. Plant Microbe Interact.">
        <title>A highly conserved effector in Fusarium oxysporum is required for full virulence on Arabidopsis.</title>
        <authorList>
            <person name="Thatcher L.F."/>
            <person name="Gardiner D.M."/>
            <person name="Kazan K."/>
            <person name="Manners J."/>
        </authorList>
    </citation>
    <scope>NUCLEOTIDE SEQUENCE [LARGE SCALE GENOMIC DNA]</scope>
    <source>
        <strain evidence="3">Fo5176</strain>
    </source>
</reference>
<feature type="compositionally biased region" description="Basic and acidic residues" evidence="1">
    <location>
        <begin position="56"/>
        <end position="65"/>
    </location>
</feature>
<dbReference type="EnsemblFungi" id="FOXG_15073T0">
    <property type="protein sequence ID" value="FOXG_15073P0"/>
    <property type="gene ID" value="FOXG_15073"/>
</dbReference>
<accession>A0A0D2YDM4</accession>
<evidence type="ECO:0000256" key="1">
    <source>
        <dbReference type="SAM" id="MobiDB-lite"/>
    </source>
</evidence>
<feature type="region of interest" description="Disordered" evidence="1">
    <location>
        <begin position="1"/>
        <end position="21"/>
    </location>
</feature>
<dbReference type="EnsemblFungi" id="FOXG_14408T0">
    <property type="protein sequence ID" value="FOXG_14408P0"/>
    <property type="gene ID" value="FOXG_14408"/>
</dbReference>
<reference evidence="2" key="2">
    <citation type="submission" date="2025-05" db="UniProtKB">
        <authorList>
            <consortium name="EnsemblFungi"/>
        </authorList>
    </citation>
    <scope>IDENTIFICATION</scope>
    <source>
        <strain evidence="2">4287 / CBS 123668 / FGSC 9935 / NRRL 34936</strain>
    </source>
</reference>
<organism evidence="2 3">
    <name type="scientific">Fusarium oxysporum (strain Fo5176)</name>
    <name type="common">Fusarium vascular wilt</name>
    <dbReference type="NCBI Taxonomy" id="660025"/>
    <lineage>
        <taxon>Eukaryota</taxon>
        <taxon>Fungi</taxon>
        <taxon>Dikarya</taxon>
        <taxon>Ascomycota</taxon>
        <taxon>Pezizomycotina</taxon>
        <taxon>Sordariomycetes</taxon>
        <taxon>Hypocreomycetidae</taxon>
        <taxon>Hypocreales</taxon>
        <taxon>Nectriaceae</taxon>
        <taxon>Fusarium</taxon>
        <taxon>Fusarium oxysporum species complex</taxon>
    </lineage>
</organism>
<feature type="region of interest" description="Disordered" evidence="1">
    <location>
        <begin position="40"/>
        <end position="65"/>
    </location>
</feature>
<feature type="region of interest" description="Disordered" evidence="1">
    <location>
        <begin position="84"/>
        <end position="124"/>
    </location>
</feature>
<evidence type="ECO:0000313" key="3">
    <source>
        <dbReference type="Proteomes" id="UP000002489"/>
    </source>
</evidence>
<dbReference type="AlphaFoldDB" id="A0A0D2YDM4"/>